<dbReference type="EMBL" id="JAJFAZ020000006">
    <property type="protein sequence ID" value="KAI5324233.1"/>
    <property type="molecule type" value="Genomic_DNA"/>
</dbReference>
<proteinExistence type="predicted"/>
<name>A0AAD4YXH4_PRUDU</name>
<keyword evidence="1" id="KW-0175">Coiled coil</keyword>
<evidence type="ECO:0000313" key="3">
    <source>
        <dbReference type="EMBL" id="KAI5324233.1"/>
    </source>
</evidence>
<dbReference type="AlphaFoldDB" id="A0AAD4YXH4"/>
<feature type="region of interest" description="Disordered" evidence="2">
    <location>
        <begin position="46"/>
        <end position="71"/>
    </location>
</feature>
<evidence type="ECO:0000313" key="4">
    <source>
        <dbReference type="Proteomes" id="UP001054821"/>
    </source>
</evidence>
<evidence type="ECO:0000256" key="1">
    <source>
        <dbReference type="SAM" id="Coils"/>
    </source>
</evidence>
<gene>
    <name evidence="3" type="ORF">L3X38_033306</name>
</gene>
<evidence type="ECO:0000256" key="2">
    <source>
        <dbReference type="SAM" id="MobiDB-lite"/>
    </source>
</evidence>
<reference evidence="3 4" key="1">
    <citation type="journal article" date="2022" name="G3 (Bethesda)">
        <title>Whole-genome sequence and methylome profiling of the almond [Prunus dulcis (Mill.) D.A. Webb] cultivar 'Nonpareil'.</title>
        <authorList>
            <person name="D'Amico-Willman K.M."/>
            <person name="Ouma W.Z."/>
            <person name="Meulia T."/>
            <person name="Sideli G.M."/>
            <person name="Gradziel T.M."/>
            <person name="Fresnedo-Ramirez J."/>
        </authorList>
    </citation>
    <scope>NUCLEOTIDE SEQUENCE [LARGE SCALE GENOMIC DNA]</scope>
    <source>
        <strain evidence="3">Clone GOH B32 T37-40</strain>
    </source>
</reference>
<keyword evidence="4" id="KW-1185">Reference proteome</keyword>
<dbReference type="Proteomes" id="UP001054821">
    <property type="component" value="Chromosome 6"/>
</dbReference>
<feature type="coiled-coil region" evidence="1">
    <location>
        <begin position="145"/>
        <end position="178"/>
    </location>
</feature>
<accession>A0AAD4YXH4</accession>
<sequence>MSVLELAKLAQGGLLLDLQKKFEGIEFRNIYDLLLPVDRYKALLKEEQQKGRTAPRPTFYKDSTKPSGPRTTAVHTVNIEDINSKERGDEVYLEEEEESAGDLIDRKILKFSKKAAMGVDQNPFPNAQINMVYANFPRPDQPRPRAELEKRQAQVNRLVELQEKLRLEKLELAKADAVTSLEAAATEEMKICRE</sequence>
<organism evidence="3 4">
    <name type="scientific">Prunus dulcis</name>
    <name type="common">Almond</name>
    <name type="synonym">Amygdalus dulcis</name>
    <dbReference type="NCBI Taxonomy" id="3755"/>
    <lineage>
        <taxon>Eukaryota</taxon>
        <taxon>Viridiplantae</taxon>
        <taxon>Streptophyta</taxon>
        <taxon>Embryophyta</taxon>
        <taxon>Tracheophyta</taxon>
        <taxon>Spermatophyta</taxon>
        <taxon>Magnoliopsida</taxon>
        <taxon>eudicotyledons</taxon>
        <taxon>Gunneridae</taxon>
        <taxon>Pentapetalae</taxon>
        <taxon>rosids</taxon>
        <taxon>fabids</taxon>
        <taxon>Rosales</taxon>
        <taxon>Rosaceae</taxon>
        <taxon>Amygdaloideae</taxon>
        <taxon>Amygdaleae</taxon>
        <taxon>Prunus</taxon>
    </lineage>
</organism>
<comment type="caution">
    <text evidence="3">The sequence shown here is derived from an EMBL/GenBank/DDBJ whole genome shotgun (WGS) entry which is preliminary data.</text>
</comment>
<protein>
    <submittedName>
        <fullName evidence="3">Uncharacterized protein</fullName>
    </submittedName>
</protein>